<dbReference type="SUPFAM" id="SSF52113">
    <property type="entry name" value="BRCT domain"/>
    <property type="match status" value="1"/>
</dbReference>
<feature type="domain" description="BRCT" evidence="1">
    <location>
        <begin position="72"/>
        <end position="150"/>
    </location>
</feature>
<name>A0A926IET4_9FIRM</name>
<comment type="caution">
    <text evidence="2">The sequence shown here is derived from an EMBL/GenBank/DDBJ whole genome shotgun (WGS) entry which is preliminary data.</text>
</comment>
<gene>
    <name evidence="2" type="ORF">H8718_11275</name>
</gene>
<dbReference type="CDD" id="cd17748">
    <property type="entry name" value="BRCT_DNA_ligase_like"/>
    <property type="match status" value="1"/>
</dbReference>
<evidence type="ECO:0000259" key="1">
    <source>
        <dbReference type="PROSITE" id="PS50172"/>
    </source>
</evidence>
<dbReference type="AlphaFoldDB" id="A0A926IET4"/>
<dbReference type="SMART" id="SM00292">
    <property type="entry name" value="BRCT"/>
    <property type="match status" value="1"/>
</dbReference>
<evidence type="ECO:0000313" key="3">
    <source>
        <dbReference type="Proteomes" id="UP000655830"/>
    </source>
</evidence>
<reference evidence="2" key="1">
    <citation type="submission" date="2020-08" db="EMBL/GenBank/DDBJ databases">
        <title>Genome public.</title>
        <authorList>
            <person name="Liu C."/>
            <person name="Sun Q."/>
        </authorList>
    </citation>
    <scope>NUCLEOTIDE SEQUENCE</scope>
    <source>
        <strain evidence="2">NSJ-12</strain>
    </source>
</reference>
<dbReference type="InterPro" id="IPR001357">
    <property type="entry name" value="BRCT_dom"/>
</dbReference>
<evidence type="ECO:0000313" key="2">
    <source>
        <dbReference type="EMBL" id="MBC8580103.1"/>
    </source>
</evidence>
<accession>A0A926IET4</accession>
<organism evidence="2 3">
    <name type="scientific">Zhenhengia yiwuensis</name>
    <dbReference type="NCBI Taxonomy" id="2763666"/>
    <lineage>
        <taxon>Bacteria</taxon>
        <taxon>Bacillati</taxon>
        <taxon>Bacillota</taxon>
        <taxon>Clostridia</taxon>
        <taxon>Lachnospirales</taxon>
        <taxon>Lachnospiraceae</taxon>
        <taxon>Zhenhengia</taxon>
    </lineage>
</organism>
<keyword evidence="3" id="KW-1185">Reference proteome</keyword>
<dbReference type="Gene3D" id="3.40.50.10190">
    <property type="entry name" value="BRCT domain"/>
    <property type="match status" value="1"/>
</dbReference>
<protein>
    <recommendedName>
        <fullName evidence="1">BRCT domain-containing protein</fullName>
    </recommendedName>
</protein>
<proteinExistence type="predicted"/>
<dbReference type="PROSITE" id="PS50172">
    <property type="entry name" value="BRCT"/>
    <property type="match status" value="1"/>
</dbReference>
<dbReference type="Proteomes" id="UP000655830">
    <property type="component" value="Unassembled WGS sequence"/>
</dbReference>
<dbReference type="EMBL" id="JACRSY010000016">
    <property type="protein sequence ID" value="MBC8580103.1"/>
    <property type="molecule type" value="Genomic_DNA"/>
</dbReference>
<dbReference type="Pfam" id="PF00533">
    <property type="entry name" value="BRCT"/>
    <property type="match status" value="1"/>
</dbReference>
<sequence length="150" mass="17274">MSYLLKHFEVAHKQTHTALQDAMDLYEILKKAEPDTWIPVGVDRNNKHYDPEYERLQKEELKQRLEQARQNIINNIFNNKNVVFTGKMASDRKTMLEIATKYGAKATDSVTKKTNLLVVGEKAGSKLAKAQSLGIKIITEEEFYKLISFK</sequence>
<dbReference type="InterPro" id="IPR036420">
    <property type="entry name" value="BRCT_dom_sf"/>
</dbReference>